<dbReference type="Proteomes" id="UP000289996">
    <property type="component" value="Unassembled WGS sequence"/>
</dbReference>
<sequence length="172" mass="19701">MTLTLYLGIGLVAAFLLQGLLGFIQIKNFSQNYRELRQHGRVLIGKNPKRLQAGSLLLLAIDLDGNIKDARIMKGVTIFAHFKQLPLLKQHNIVVVAADNEMMQQVDKLTRGCILNAYRNFVNFKTGQLAYDDLNTNVNIFSMPLFEKIKQLYHQLNRLIGHQLNKVRRNEL</sequence>
<gene>
    <name evidence="2" type="ORF">MUDAN_MDHGFNIF_00260</name>
</gene>
<dbReference type="AlphaFoldDB" id="A0A660E268"/>
<evidence type="ECO:0000313" key="2">
    <source>
        <dbReference type="EMBL" id="VDG26863.1"/>
    </source>
</evidence>
<dbReference type="RefSeq" id="WP_130851212.1">
    <property type="nucleotide sequence ID" value="NZ_UYIG01000001.1"/>
</dbReference>
<feature type="transmembrane region" description="Helical" evidence="1">
    <location>
        <begin position="6"/>
        <end position="24"/>
    </location>
</feature>
<keyword evidence="1" id="KW-0812">Transmembrane</keyword>
<organism evidence="2 3">
    <name type="scientific">Lactiplantibacillus mudanjiangensis</name>
    <dbReference type="NCBI Taxonomy" id="1296538"/>
    <lineage>
        <taxon>Bacteria</taxon>
        <taxon>Bacillati</taxon>
        <taxon>Bacillota</taxon>
        <taxon>Bacilli</taxon>
        <taxon>Lactobacillales</taxon>
        <taxon>Lactobacillaceae</taxon>
        <taxon>Lactiplantibacillus</taxon>
    </lineage>
</organism>
<evidence type="ECO:0000256" key="1">
    <source>
        <dbReference type="SAM" id="Phobius"/>
    </source>
</evidence>
<dbReference type="EMBL" id="UYIG01000001">
    <property type="protein sequence ID" value="VDG26863.1"/>
    <property type="molecule type" value="Genomic_DNA"/>
</dbReference>
<dbReference type="Pfam" id="PF06923">
    <property type="entry name" value="GutM"/>
    <property type="match status" value="1"/>
</dbReference>
<dbReference type="OrthoDB" id="9096700at2"/>
<protein>
    <submittedName>
        <fullName evidence="2">Sorbitol operon activator [Lactobacillus plantarum WCFS1]</fullName>
    </submittedName>
</protein>
<keyword evidence="3" id="KW-1185">Reference proteome</keyword>
<reference evidence="2 3" key="1">
    <citation type="submission" date="2018-11" db="EMBL/GenBank/DDBJ databases">
        <authorList>
            <person name="Wuyts S."/>
        </authorList>
    </citation>
    <scope>NUCLEOTIDE SEQUENCE [LARGE SCALE GENOMIC DNA]</scope>
    <source>
        <strain evidence="2">Lactobacillus mudanjiangensis AMBF249</strain>
    </source>
</reference>
<keyword evidence="1" id="KW-0472">Membrane</keyword>
<keyword evidence="1" id="KW-1133">Transmembrane helix</keyword>
<evidence type="ECO:0000313" key="3">
    <source>
        <dbReference type="Proteomes" id="UP000289996"/>
    </source>
</evidence>
<name>A0A660E268_9LACO</name>
<dbReference type="PIRSF" id="PIRSF011474">
    <property type="entry name" value="Glucitol_operon_activator"/>
    <property type="match status" value="1"/>
</dbReference>
<dbReference type="InterPro" id="IPR009693">
    <property type="entry name" value="Glucitol_operon_activator"/>
</dbReference>
<proteinExistence type="predicted"/>
<accession>A0A660E268</accession>